<sequence>MFNSSASPATRLVLSDSETSLLLDSLEWRYALTPTGELAPEAAMAVSIRPICHLVKRTDRFVTEITTQSNWTRNLVQNNVLWGNTDFDDLQVLAQCKMLFPHMMKELPLPQSGTSVRKILHLVQCETMGHFSLVNVMRAVKSLEQKLHEAVLSWPENKSSCYEALDKVFGTYGFLMPTKITLEDSTRSKAAFMVAKAQANKSLARINSMDELKGTHVFKPKADIIKRPYDILLYTSQEGPGTQFESWEIIKRTELQPIYEVLPTELGRKIQAVLYERANPIRVGDTIRLQNLANQKYLAWRLNEHNIEPGLCLPTADSSLLRLAQWRLRRSDNVKAVNAQVKYGHAIFIEAVLGPVDSDLCVLLSLKDDKSNDRQELLLLQNKDWNEDSSFLVEYILTSAEPETVDMQISKIKPLNHGDIIFLSQKKMARYLSSKKVDDEIKGPAQLRRRSSSFGSASAVISRIRRMSLTRSTIAMAASQSGMEWDKIQFVECGSDATSDEEKWIVLSDKANHFARSTVGDSSAAADLRGLNSVSTQPSRLSTTPRFITTGTTPIYRTSTGTDCSYQDKSEQLLDMSDQLTTTTDASSFSVSGITTVSLKSFRSASIPSPSMSMLSLDTRNDYNAPIFDLIKKKKSLSHRAKELLNKASLMSLRDIGMRFNK</sequence>
<comment type="caution">
    <text evidence="1">The sequence shown here is derived from an EMBL/GenBank/DDBJ whole genome shotgun (WGS) entry which is preliminary data.</text>
</comment>
<dbReference type="Proteomes" id="UP000654370">
    <property type="component" value="Unassembled WGS sequence"/>
</dbReference>
<evidence type="ECO:0000313" key="1">
    <source>
        <dbReference type="EMBL" id="KAG2179902.1"/>
    </source>
</evidence>
<name>A0A8H7UFN1_MORIS</name>
<dbReference type="EMBL" id="JAEPQZ010000006">
    <property type="protein sequence ID" value="KAG2179902.1"/>
    <property type="molecule type" value="Genomic_DNA"/>
</dbReference>
<protein>
    <submittedName>
        <fullName evidence="1">Uncharacterized protein</fullName>
    </submittedName>
</protein>
<proteinExistence type="predicted"/>
<gene>
    <name evidence="1" type="ORF">INT43_003688</name>
</gene>
<reference evidence="1" key="1">
    <citation type="submission" date="2020-12" db="EMBL/GenBank/DDBJ databases">
        <title>Metabolic potential, ecology and presence of endohyphal bacteria is reflected in genomic diversity of Mucoromycotina.</title>
        <authorList>
            <person name="Muszewska A."/>
            <person name="Okrasinska A."/>
            <person name="Steczkiewicz K."/>
            <person name="Drgas O."/>
            <person name="Orlowska M."/>
            <person name="Perlinska-Lenart U."/>
            <person name="Aleksandrzak-Piekarczyk T."/>
            <person name="Szatraj K."/>
            <person name="Zielenkiewicz U."/>
            <person name="Pilsyk S."/>
            <person name="Malc E."/>
            <person name="Mieczkowski P."/>
            <person name="Kruszewska J.S."/>
            <person name="Biernat P."/>
            <person name="Pawlowska J."/>
        </authorList>
    </citation>
    <scope>NUCLEOTIDE SEQUENCE</scope>
    <source>
        <strain evidence="1">WA0000067209</strain>
    </source>
</reference>
<evidence type="ECO:0000313" key="2">
    <source>
        <dbReference type="Proteomes" id="UP000654370"/>
    </source>
</evidence>
<dbReference type="OrthoDB" id="2338404at2759"/>
<accession>A0A8H7UFN1</accession>
<keyword evidence="2" id="KW-1185">Reference proteome</keyword>
<dbReference type="AlphaFoldDB" id="A0A8H7UFN1"/>
<organism evidence="1 2">
    <name type="scientific">Mortierella isabellina</name>
    <name type="common">Filamentous fungus</name>
    <name type="synonym">Umbelopsis isabellina</name>
    <dbReference type="NCBI Taxonomy" id="91625"/>
    <lineage>
        <taxon>Eukaryota</taxon>
        <taxon>Fungi</taxon>
        <taxon>Fungi incertae sedis</taxon>
        <taxon>Mucoromycota</taxon>
        <taxon>Mucoromycotina</taxon>
        <taxon>Umbelopsidomycetes</taxon>
        <taxon>Umbelopsidales</taxon>
        <taxon>Umbelopsidaceae</taxon>
        <taxon>Umbelopsis</taxon>
    </lineage>
</organism>